<dbReference type="Gene3D" id="3.30.530.20">
    <property type="match status" value="1"/>
</dbReference>
<reference evidence="2 3" key="1">
    <citation type="journal article" date="2021" name="Int. J. Syst. Evol. Microbiol.">
        <title>Reticulibacter mediterranei gen. nov., sp. nov., within the new family Reticulibacteraceae fam. nov., and Ktedonospora formicarum gen. nov., sp. nov., Ktedonobacter robiniae sp. nov., Dictyobacter formicarum sp. nov. and Dictyobacter arantiisoli sp. nov., belonging to the class Ktedonobacteria.</title>
        <authorList>
            <person name="Yabe S."/>
            <person name="Zheng Y."/>
            <person name="Wang C.M."/>
            <person name="Sakai Y."/>
            <person name="Abe K."/>
            <person name="Yokota A."/>
            <person name="Donadio S."/>
            <person name="Cavaletti L."/>
            <person name="Monciardini P."/>
        </authorList>
    </citation>
    <scope>NUCLEOTIDE SEQUENCE [LARGE SCALE GENOMIC DNA]</scope>
    <source>
        <strain evidence="2 3">SOSP1-9</strain>
    </source>
</reference>
<sequence>MNMTQTMDNQNFTTTLLVNQTPREVFNAITNVRGWWSEDIEGATSQLNDEFIYRAKDVHYCKMKLIEVIPDKTVVWLVTYNHFNFVKDQSEWMGTHVRFDISQEGNKTQLLFTHEGLVPKFECYGVCSPAWTHYVQGSLLPLITTGKGHPNQGDLITAEQGHPNQKESETTTAMELNK</sequence>
<evidence type="ECO:0000313" key="2">
    <source>
        <dbReference type="EMBL" id="GHO89690.1"/>
    </source>
</evidence>
<name>A0ABQ3VUN4_9CHLR</name>
<keyword evidence="3" id="KW-1185">Reference proteome</keyword>
<accession>A0ABQ3VUN4</accession>
<protein>
    <submittedName>
        <fullName evidence="2">Activator of HSP90 ATPase</fullName>
    </submittedName>
</protein>
<evidence type="ECO:0000313" key="3">
    <source>
        <dbReference type="Proteomes" id="UP000635565"/>
    </source>
</evidence>
<dbReference type="EMBL" id="BNJJ01000042">
    <property type="protein sequence ID" value="GHO89690.1"/>
    <property type="molecule type" value="Genomic_DNA"/>
</dbReference>
<feature type="region of interest" description="Disordered" evidence="1">
    <location>
        <begin position="156"/>
        <end position="178"/>
    </location>
</feature>
<comment type="caution">
    <text evidence="2">The sequence shown here is derived from an EMBL/GenBank/DDBJ whole genome shotgun (WGS) entry which is preliminary data.</text>
</comment>
<evidence type="ECO:0000256" key="1">
    <source>
        <dbReference type="SAM" id="MobiDB-lite"/>
    </source>
</evidence>
<proteinExistence type="predicted"/>
<dbReference type="SUPFAM" id="SSF55961">
    <property type="entry name" value="Bet v1-like"/>
    <property type="match status" value="1"/>
</dbReference>
<dbReference type="Proteomes" id="UP000635565">
    <property type="component" value="Unassembled WGS sequence"/>
</dbReference>
<dbReference type="CDD" id="cd07814">
    <property type="entry name" value="SRPBCC_CalC_Aha1-like"/>
    <property type="match status" value="1"/>
</dbReference>
<gene>
    <name evidence="2" type="ORF">KSZ_76960</name>
</gene>
<dbReference type="InterPro" id="IPR023393">
    <property type="entry name" value="START-like_dom_sf"/>
</dbReference>
<organism evidence="2 3">
    <name type="scientific">Dictyobacter formicarum</name>
    <dbReference type="NCBI Taxonomy" id="2778368"/>
    <lineage>
        <taxon>Bacteria</taxon>
        <taxon>Bacillati</taxon>
        <taxon>Chloroflexota</taxon>
        <taxon>Ktedonobacteria</taxon>
        <taxon>Ktedonobacterales</taxon>
        <taxon>Dictyobacteraceae</taxon>
        <taxon>Dictyobacter</taxon>
    </lineage>
</organism>